<evidence type="ECO:0000256" key="7">
    <source>
        <dbReference type="PIRSR" id="PIRSR600223-1"/>
    </source>
</evidence>
<organism evidence="10 11">
    <name type="scientific">Pilimelia anulata</name>
    <dbReference type="NCBI Taxonomy" id="53371"/>
    <lineage>
        <taxon>Bacteria</taxon>
        <taxon>Bacillati</taxon>
        <taxon>Actinomycetota</taxon>
        <taxon>Actinomycetes</taxon>
        <taxon>Micromonosporales</taxon>
        <taxon>Micromonosporaceae</taxon>
        <taxon>Pilimelia</taxon>
    </lineage>
</organism>
<evidence type="ECO:0000259" key="9">
    <source>
        <dbReference type="Pfam" id="PF10502"/>
    </source>
</evidence>
<dbReference type="NCBIfam" id="TIGR02227">
    <property type="entry name" value="sigpep_I_bact"/>
    <property type="match status" value="1"/>
</dbReference>
<keyword evidence="11" id="KW-1185">Reference proteome</keyword>
<dbReference type="CDD" id="cd06530">
    <property type="entry name" value="S26_SPase_I"/>
    <property type="match status" value="1"/>
</dbReference>
<dbReference type="InterPro" id="IPR019533">
    <property type="entry name" value="Peptidase_S26"/>
</dbReference>
<proteinExistence type="inferred from homology"/>
<dbReference type="GO" id="GO:0004252">
    <property type="term" value="F:serine-type endopeptidase activity"/>
    <property type="evidence" value="ECO:0007669"/>
    <property type="project" value="InterPro"/>
</dbReference>
<keyword evidence="5 8" id="KW-0645">Protease</keyword>
<dbReference type="InterPro" id="IPR019756">
    <property type="entry name" value="Pept_S26A_signal_pept_1_Ser-AS"/>
</dbReference>
<dbReference type="PANTHER" id="PTHR43390">
    <property type="entry name" value="SIGNAL PEPTIDASE I"/>
    <property type="match status" value="1"/>
</dbReference>
<dbReference type="Gene3D" id="2.10.109.10">
    <property type="entry name" value="Umud Fragment, subunit A"/>
    <property type="match status" value="1"/>
</dbReference>
<feature type="active site" evidence="7">
    <location>
        <position position="45"/>
    </location>
</feature>
<dbReference type="Proteomes" id="UP000649739">
    <property type="component" value="Unassembled WGS sequence"/>
</dbReference>
<dbReference type="EC" id="3.4.21.89" evidence="4 8"/>
<comment type="catalytic activity">
    <reaction evidence="1 8">
        <text>Cleavage of hydrophobic, N-terminal signal or leader sequences from secreted and periplasmic proteins.</text>
        <dbReference type="EC" id="3.4.21.89"/>
    </reaction>
</comment>
<dbReference type="InterPro" id="IPR000223">
    <property type="entry name" value="Pept_S26A_signal_pept_1"/>
</dbReference>
<comment type="subcellular location">
    <subcellularLocation>
        <location evidence="2">Cell membrane</location>
        <topology evidence="2">Single-pass type II membrane protein</topology>
    </subcellularLocation>
    <subcellularLocation>
        <location evidence="8">Membrane</location>
        <topology evidence="8">Single-pass type II membrane protein</topology>
    </subcellularLocation>
</comment>
<dbReference type="SUPFAM" id="SSF51306">
    <property type="entry name" value="LexA/Signal peptidase"/>
    <property type="match status" value="1"/>
</dbReference>
<dbReference type="GO" id="GO:0006465">
    <property type="term" value="P:signal peptide processing"/>
    <property type="evidence" value="ECO:0007669"/>
    <property type="project" value="InterPro"/>
</dbReference>
<accession>A0A8J3B4G1</accession>
<dbReference type="Pfam" id="PF10502">
    <property type="entry name" value="Peptidase_S26"/>
    <property type="match status" value="1"/>
</dbReference>
<sequence length="169" mass="18209">MTQPAAARRRPRPPVGAALAVAVGIVLVLAGRAWAAEPLRVESDSMTPTLAVGERVLFDKVTPAWHPPRRGELVVFRSPADGALTLKRVAGVAGDDVEIRDALLYVNDRPVDEPYLDLPSIDGLYYGPVRVPAGAVLVLGDNRGSSIDSRDYGPVRLADVRGRAWRWAP</sequence>
<dbReference type="RefSeq" id="WP_229783449.1">
    <property type="nucleotide sequence ID" value="NZ_BMQB01000003.1"/>
</dbReference>
<evidence type="ECO:0000256" key="3">
    <source>
        <dbReference type="ARBA" id="ARBA00009370"/>
    </source>
</evidence>
<keyword evidence="6 8" id="KW-0378">Hydrolase</keyword>
<dbReference type="EMBL" id="BMQB01000003">
    <property type="protein sequence ID" value="GGJ88453.1"/>
    <property type="molecule type" value="Genomic_DNA"/>
</dbReference>
<evidence type="ECO:0000256" key="5">
    <source>
        <dbReference type="ARBA" id="ARBA00022670"/>
    </source>
</evidence>
<evidence type="ECO:0000256" key="1">
    <source>
        <dbReference type="ARBA" id="ARBA00000677"/>
    </source>
</evidence>
<dbReference type="PANTHER" id="PTHR43390:SF1">
    <property type="entry name" value="CHLOROPLAST PROCESSING PEPTIDASE"/>
    <property type="match status" value="1"/>
</dbReference>
<evidence type="ECO:0000313" key="10">
    <source>
        <dbReference type="EMBL" id="GGJ88453.1"/>
    </source>
</evidence>
<name>A0A8J3B4G1_9ACTN</name>
<evidence type="ECO:0000256" key="2">
    <source>
        <dbReference type="ARBA" id="ARBA00004401"/>
    </source>
</evidence>
<evidence type="ECO:0000256" key="4">
    <source>
        <dbReference type="ARBA" id="ARBA00013208"/>
    </source>
</evidence>
<reference evidence="10" key="2">
    <citation type="submission" date="2020-09" db="EMBL/GenBank/DDBJ databases">
        <authorList>
            <person name="Sun Q."/>
            <person name="Ohkuma M."/>
        </authorList>
    </citation>
    <scope>NUCLEOTIDE SEQUENCE</scope>
    <source>
        <strain evidence="10">JCM 3090</strain>
    </source>
</reference>
<dbReference type="AlphaFoldDB" id="A0A8J3B4G1"/>
<dbReference type="GO" id="GO:0009003">
    <property type="term" value="F:signal peptidase activity"/>
    <property type="evidence" value="ECO:0007669"/>
    <property type="project" value="UniProtKB-EC"/>
</dbReference>
<comment type="similarity">
    <text evidence="3 8">Belongs to the peptidase S26 family.</text>
</comment>
<dbReference type="PRINTS" id="PR00727">
    <property type="entry name" value="LEADERPTASE"/>
</dbReference>
<feature type="domain" description="Peptidase S26" evidence="9">
    <location>
        <begin position="19"/>
        <end position="164"/>
    </location>
</feature>
<protein>
    <recommendedName>
        <fullName evidence="4 8">Signal peptidase I</fullName>
        <ecNumber evidence="4 8">3.4.21.89</ecNumber>
    </recommendedName>
</protein>
<evidence type="ECO:0000256" key="8">
    <source>
        <dbReference type="RuleBase" id="RU362042"/>
    </source>
</evidence>
<dbReference type="PROSITE" id="PS00761">
    <property type="entry name" value="SPASE_I_3"/>
    <property type="match status" value="1"/>
</dbReference>
<feature type="active site" evidence="7">
    <location>
        <position position="87"/>
    </location>
</feature>
<gene>
    <name evidence="10" type="ORF">GCM10010123_17550</name>
</gene>
<evidence type="ECO:0000256" key="6">
    <source>
        <dbReference type="ARBA" id="ARBA00022801"/>
    </source>
</evidence>
<comment type="caution">
    <text evidence="10">The sequence shown here is derived from an EMBL/GenBank/DDBJ whole genome shotgun (WGS) entry which is preliminary data.</text>
</comment>
<dbReference type="PROSITE" id="PS00501">
    <property type="entry name" value="SPASE_I_1"/>
    <property type="match status" value="1"/>
</dbReference>
<reference evidence="10" key="1">
    <citation type="journal article" date="2014" name="Int. J. Syst. Evol. Microbiol.">
        <title>Complete genome sequence of Corynebacterium casei LMG S-19264T (=DSM 44701T), isolated from a smear-ripened cheese.</title>
        <authorList>
            <consortium name="US DOE Joint Genome Institute (JGI-PGF)"/>
            <person name="Walter F."/>
            <person name="Albersmeier A."/>
            <person name="Kalinowski J."/>
            <person name="Ruckert C."/>
        </authorList>
    </citation>
    <scope>NUCLEOTIDE SEQUENCE</scope>
    <source>
        <strain evidence="10">JCM 3090</strain>
    </source>
</reference>
<evidence type="ECO:0000313" key="11">
    <source>
        <dbReference type="Proteomes" id="UP000649739"/>
    </source>
</evidence>
<dbReference type="InterPro" id="IPR036286">
    <property type="entry name" value="LexA/Signal_pep-like_sf"/>
</dbReference>
<dbReference type="InterPro" id="IPR019758">
    <property type="entry name" value="Pept_S26A_signal_pept_1_CS"/>
</dbReference>
<dbReference type="GO" id="GO:0005886">
    <property type="term" value="C:plasma membrane"/>
    <property type="evidence" value="ECO:0007669"/>
    <property type="project" value="UniProtKB-SubCell"/>
</dbReference>